<evidence type="ECO:0000256" key="2">
    <source>
        <dbReference type="ARBA" id="ARBA00023125"/>
    </source>
</evidence>
<dbReference type="Gene3D" id="3.40.50.1360">
    <property type="match status" value="1"/>
</dbReference>
<proteinExistence type="predicted"/>
<dbReference type="InterPro" id="IPR036390">
    <property type="entry name" value="WH_DNA-bd_sf"/>
</dbReference>
<name>A0A1X4JMB5_9LACO</name>
<keyword evidence="1" id="KW-0805">Transcription regulation</keyword>
<keyword evidence="3" id="KW-0804">Transcription</keyword>
<feature type="domain" description="HTH deoR-type" evidence="4">
    <location>
        <begin position="5"/>
        <end position="60"/>
    </location>
</feature>
<sequence>MIMMISERQDKILALIQKRGRISIRELQELLLVSVSTMRRDLDKLADEGLVKRIHGGVELLSKHPTLQPEIAIADKTKLNQPSKQQIALTAIAQLQGGETLYLDAGTTTGAMIALLGQVTPAPLVVTNSVHHASQLADLMVPVVVIGGQVKLSTNATVGMTAAEQLGQLAFDVSFIGADAIDLTAGITTPDLEEAAIKRLVIAHSRHAFVLADASKFNQRAFAKVADLEEVTIITEPNSATELASYQTKTQLKIGDQS</sequence>
<evidence type="ECO:0000259" key="4">
    <source>
        <dbReference type="PROSITE" id="PS51000"/>
    </source>
</evidence>
<evidence type="ECO:0000313" key="6">
    <source>
        <dbReference type="Proteomes" id="UP000193588"/>
    </source>
</evidence>
<dbReference type="PANTHER" id="PTHR30363">
    <property type="entry name" value="HTH-TYPE TRANSCRIPTIONAL REGULATOR SRLR-RELATED"/>
    <property type="match status" value="1"/>
</dbReference>
<accession>A0A1X4JMB5</accession>
<dbReference type="Pfam" id="PF00455">
    <property type="entry name" value="DeoRC"/>
    <property type="match status" value="1"/>
</dbReference>
<dbReference type="PROSITE" id="PS51000">
    <property type="entry name" value="HTH_DEOR_2"/>
    <property type="match status" value="1"/>
</dbReference>
<gene>
    <name evidence="5" type="ORF">B9D04_04615</name>
</gene>
<dbReference type="PROSITE" id="PS00894">
    <property type="entry name" value="HTH_DEOR_1"/>
    <property type="match status" value="1"/>
</dbReference>
<dbReference type="PANTHER" id="PTHR30363:SF56">
    <property type="entry name" value="TRANSCRIPTIONAL REGULATOR, DEOR FAMILY"/>
    <property type="match status" value="1"/>
</dbReference>
<dbReference type="InterPro" id="IPR018356">
    <property type="entry name" value="Tscrpt_reg_HTH_DeoR_CS"/>
</dbReference>
<reference evidence="5 6" key="1">
    <citation type="submission" date="2017-04" db="EMBL/GenBank/DDBJ databases">
        <title>The genome sequence of Weissella cibaria isolated from wild Drosophila.</title>
        <authorList>
            <person name="Ricks N.J."/>
            <person name="Carroll C."/>
            <person name="Walters A."/>
            <person name="Newell P.D."/>
            <person name="Chaston J.M."/>
        </authorList>
    </citation>
    <scope>NUCLEOTIDE SEQUENCE [LARGE SCALE GENOMIC DNA]</scope>
    <source>
        <strain evidence="5 6">DmW_103</strain>
    </source>
</reference>
<evidence type="ECO:0000256" key="3">
    <source>
        <dbReference type="ARBA" id="ARBA00023163"/>
    </source>
</evidence>
<protein>
    <submittedName>
        <fullName evidence="5">Transcriptional regulator</fullName>
    </submittedName>
</protein>
<evidence type="ECO:0000256" key="1">
    <source>
        <dbReference type="ARBA" id="ARBA00023015"/>
    </source>
</evidence>
<dbReference type="GO" id="GO:0003677">
    <property type="term" value="F:DNA binding"/>
    <property type="evidence" value="ECO:0007669"/>
    <property type="project" value="UniProtKB-KW"/>
</dbReference>
<dbReference type="InterPro" id="IPR001034">
    <property type="entry name" value="DeoR_HTH"/>
</dbReference>
<dbReference type="SUPFAM" id="SSF100950">
    <property type="entry name" value="NagB/RpiA/CoA transferase-like"/>
    <property type="match status" value="1"/>
</dbReference>
<dbReference type="InterPro" id="IPR036388">
    <property type="entry name" value="WH-like_DNA-bd_sf"/>
</dbReference>
<dbReference type="Pfam" id="PF08220">
    <property type="entry name" value="HTH_DeoR"/>
    <property type="match status" value="1"/>
</dbReference>
<dbReference type="SMART" id="SM01134">
    <property type="entry name" value="DeoRC"/>
    <property type="match status" value="1"/>
</dbReference>
<dbReference type="Gene3D" id="1.10.10.10">
    <property type="entry name" value="Winged helix-like DNA-binding domain superfamily/Winged helix DNA-binding domain"/>
    <property type="match status" value="1"/>
</dbReference>
<dbReference type="SMART" id="SM00420">
    <property type="entry name" value="HTH_DEOR"/>
    <property type="match status" value="1"/>
</dbReference>
<dbReference type="PRINTS" id="PR00037">
    <property type="entry name" value="HTHLACR"/>
</dbReference>
<dbReference type="GO" id="GO:0003700">
    <property type="term" value="F:DNA-binding transcription factor activity"/>
    <property type="evidence" value="ECO:0007669"/>
    <property type="project" value="InterPro"/>
</dbReference>
<dbReference type="InterPro" id="IPR014036">
    <property type="entry name" value="DeoR-like_C"/>
</dbReference>
<dbReference type="SUPFAM" id="SSF46785">
    <property type="entry name" value="Winged helix' DNA-binding domain"/>
    <property type="match status" value="1"/>
</dbReference>
<comment type="caution">
    <text evidence="5">The sequence shown here is derived from an EMBL/GenBank/DDBJ whole genome shotgun (WGS) entry which is preliminary data.</text>
</comment>
<dbReference type="AlphaFoldDB" id="A0A1X4JMB5"/>
<keyword evidence="2" id="KW-0238">DNA-binding</keyword>
<dbReference type="InterPro" id="IPR050313">
    <property type="entry name" value="Carb_Metab_HTH_regulators"/>
</dbReference>
<dbReference type="Proteomes" id="UP000193588">
    <property type="component" value="Unassembled WGS sequence"/>
</dbReference>
<organism evidence="5 6">
    <name type="scientific">Weissella cibaria</name>
    <dbReference type="NCBI Taxonomy" id="137591"/>
    <lineage>
        <taxon>Bacteria</taxon>
        <taxon>Bacillati</taxon>
        <taxon>Bacillota</taxon>
        <taxon>Bacilli</taxon>
        <taxon>Lactobacillales</taxon>
        <taxon>Lactobacillaceae</taxon>
        <taxon>Weissella</taxon>
    </lineage>
</organism>
<dbReference type="EMBL" id="NDXJ01000005">
    <property type="protein sequence ID" value="OSP89803.1"/>
    <property type="molecule type" value="Genomic_DNA"/>
</dbReference>
<dbReference type="InterPro" id="IPR037171">
    <property type="entry name" value="NagB/RpiA_transferase-like"/>
</dbReference>
<evidence type="ECO:0000313" key="5">
    <source>
        <dbReference type="EMBL" id="OSP89803.1"/>
    </source>
</evidence>